<protein>
    <submittedName>
        <fullName evidence="1">Uncharacterized protein</fullName>
    </submittedName>
</protein>
<evidence type="ECO:0000313" key="2">
    <source>
        <dbReference type="Proteomes" id="UP000441354"/>
    </source>
</evidence>
<sequence length="160" mass="18908">MSINIHFEVNTIEFNVLDERISYDYSYWKPLMSVFLNKNDEIQIHCWSSDQDVLDELYKELSTELTLKVENSMSIFSGKLTEQVKKYLISDYLTPSKRLKWFSVFLSKQGHSTFNAEHYGTEFIGYKLDTSTLEEIKKILPKEISVNTWVSEHDQNNLYL</sequence>
<dbReference type="AlphaFoldDB" id="A0A7V7RQ59"/>
<reference evidence="1 2" key="1">
    <citation type="journal article" date="2014" name="Arch. Microbiol.">
        <title>Bacillus mesophilum sp. nov., strain IITR-54T, a novel 4-chlorobiphenyl dechlorinating bacterium.</title>
        <authorList>
            <person name="Manickam N."/>
            <person name="Singh N.K."/>
            <person name="Bajaj A."/>
            <person name="Kumar R.M."/>
            <person name="Kaur G."/>
            <person name="Kaur N."/>
            <person name="Bala M."/>
            <person name="Kumar A."/>
            <person name="Mayilraj S."/>
        </authorList>
    </citation>
    <scope>NUCLEOTIDE SEQUENCE [LARGE SCALE GENOMIC DNA]</scope>
    <source>
        <strain evidence="1 2">IITR-54</strain>
    </source>
</reference>
<keyword evidence="2" id="KW-1185">Reference proteome</keyword>
<dbReference type="Proteomes" id="UP000441354">
    <property type="component" value="Unassembled WGS sequence"/>
</dbReference>
<dbReference type="EMBL" id="WBOT01000001">
    <property type="protein sequence ID" value="KAB2335519.1"/>
    <property type="molecule type" value="Genomic_DNA"/>
</dbReference>
<accession>A0A7V7RQ59</accession>
<dbReference type="RefSeq" id="WP_151572144.1">
    <property type="nucleotide sequence ID" value="NZ_WBOT01000001.1"/>
</dbReference>
<organism evidence="1 2">
    <name type="scientific">Bacillus mesophilum</name>
    <dbReference type="NCBI Taxonomy" id="1071718"/>
    <lineage>
        <taxon>Bacteria</taxon>
        <taxon>Bacillati</taxon>
        <taxon>Bacillota</taxon>
        <taxon>Bacilli</taxon>
        <taxon>Bacillales</taxon>
        <taxon>Bacillaceae</taxon>
        <taxon>Bacillus</taxon>
    </lineage>
</organism>
<proteinExistence type="predicted"/>
<name>A0A7V7RQ59_9BACI</name>
<gene>
    <name evidence="1" type="ORF">F7732_02795</name>
</gene>
<dbReference type="OrthoDB" id="2058201at2"/>
<comment type="caution">
    <text evidence="1">The sequence shown here is derived from an EMBL/GenBank/DDBJ whole genome shotgun (WGS) entry which is preliminary data.</text>
</comment>
<evidence type="ECO:0000313" key="1">
    <source>
        <dbReference type="EMBL" id="KAB2335519.1"/>
    </source>
</evidence>